<dbReference type="EMBL" id="KV001748">
    <property type="protein sequence ID" value="KZV38712.1"/>
    <property type="molecule type" value="Genomic_DNA"/>
</dbReference>
<proteinExistence type="predicted"/>
<reference evidence="1 2" key="1">
    <citation type="journal article" date="2015" name="Proc. Natl. Acad. Sci. U.S.A.">
        <title>The resurrection genome of Boea hygrometrica: A blueprint for survival of dehydration.</title>
        <authorList>
            <person name="Xiao L."/>
            <person name="Yang G."/>
            <person name="Zhang L."/>
            <person name="Yang X."/>
            <person name="Zhao S."/>
            <person name="Ji Z."/>
            <person name="Zhou Q."/>
            <person name="Hu M."/>
            <person name="Wang Y."/>
            <person name="Chen M."/>
            <person name="Xu Y."/>
            <person name="Jin H."/>
            <person name="Xiao X."/>
            <person name="Hu G."/>
            <person name="Bao F."/>
            <person name="Hu Y."/>
            <person name="Wan P."/>
            <person name="Li L."/>
            <person name="Deng X."/>
            <person name="Kuang T."/>
            <person name="Xiang C."/>
            <person name="Zhu J.K."/>
            <person name="Oliver M.J."/>
            <person name="He Y."/>
        </authorList>
    </citation>
    <scope>NUCLEOTIDE SEQUENCE [LARGE SCALE GENOMIC DNA]</scope>
    <source>
        <strain evidence="2">cv. XS01</strain>
    </source>
</reference>
<name>A0A2Z7BVP2_9LAMI</name>
<sequence>MDEAGQQSALPVRSFWSWLMQIGLWLFYEVQGVLRSLGSIGGCIGPRPDAILLRQPALEGLTRSARMDSPRKVGRNDFPAKRAVAAACEKRGGAVQFRLGLGF</sequence>
<protein>
    <submittedName>
        <fullName evidence="1">Uncharacterized protein</fullName>
    </submittedName>
</protein>
<evidence type="ECO:0000313" key="2">
    <source>
        <dbReference type="Proteomes" id="UP000250235"/>
    </source>
</evidence>
<organism evidence="1 2">
    <name type="scientific">Dorcoceras hygrometricum</name>
    <dbReference type="NCBI Taxonomy" id="472368"/>
    <lineage>
        <taxon>Eukaryota</taxon>
        <taxon>Viridiplantae</taxon>
        <taxon>Streptophyta</taxon>
        <taxon>Embryophyta</taxon>
        <taxon>Tracheophyta</taxon>
        <taxon>Spermatophyta</taxon>
        <taxon>Magnoliopsida</taxon>
        <taxon>eudicotyledons</taxon>
        <taxon>Gunneridae</taxon>
        <taxon>Pentapetalae</taxon>
        <taxon>asterids</taxon>
        <taxon>lamiids</taxon>
        <taxon>Lamiales</taxon>
        <taxon>Gesneriaceae</taxon>
        <taxon>Didymocarpoideae</taxon>
        <taxon>Trichosporeae</taxon>
        <taxon>Loxocarpinae</taxon>
        <taxon>Dorcoceras</taxon>
    </lineage>
</organism>
<keyword evidence="2" id="KW-1185">Reference proteome</keyword>
<gene>
    <name evidence="1" type="ORF">F511_18702</name>
</gene>
<accession>A0A2Z7BVP2</accession>
<dbReference type="AlphaFoldDB" id="A0A2Z7BVP2"/>
<evidence type="ECO:0000313" key="1">
    <source>
        <dbReference type="EMBL" id="KZV38712.1"/>
    </source>
</evidence>
<dbReference type="Proteomes" id="UP000250235">
    <property type="component" value="Unassembled WGS sequence"/>
</dbReference>